<reference evidence="1 2" key="1">
    <citation type="journal article" date="2021" name="Elife">
        <title>Chloroplast acquisition without the gene transfer in kleptoplastic sea slugs, Plakobranchus ocellatus.</title>
        <authorList>
            <person name="Maeda T."/>
            <person name="Takahashi S."/>
            <person name="Yoshida T."/>
            <person name="Shimamura S."/>
            <person name="Takaki Y."/>
            <person name="Nagai Y."/>
            <person name="Toyoda A."/>
            <person name="Suzuki Y."/>
            <person name="Arimoto A."/>
            <person name="Ishii H."/>
            <person name="Satoh N."/>
            <person name="Nishiyama T."/>
            <person name="Hasebe M."/>
            <person name="Maruyama T."/>
            <person name="Minagawa J."/>
            <person name="Obokata J."/>
            <person name="Shigenobu S."/>
        </authorList>
    </citation>
    <scope>NUCLEOTIDE SEQUENCE [LARGE SCALE GENOMIC DNA]</scope>
</reference>
<protein>
    <recommendedName>
        <fullName evidence="3">THAP-type domain-containing protein</fullName>
    </recommendedName>
</protein>
<keyword evidence="2" id="KW-1185">Reference proteome</keyword>
<evidence type="ECO:0000313" key="2">
    <source>
        <dbReference type="Proteomes" id="UP000735302"/>
    </source>
</evidence>
<evidence type="ECO:0000313" key="1">
    <source>
        <dbReference type="EMBL" id="GFN74836.1"/>
    </source>
</evidence>
<comment type="caution">
    <text evidence="1">The sequence shown here is derived from an EMBL/GenBank/DDBJ whole genome shotgun (WGS) entry which is preliminary data.</text>
</comment>
<dbReference type="Proteomes" id="UP000735302">
    <property type="component" value="Unassembled WGS sequence"/>
</dbReference>
<dbReference type="EMBL" id="BLXT01000167">
    <property type="protein sequence ID" value="GFN74836.1"/>
    <property type="molecule type" value="Genomic_DNA"/>
</dbReference>
<organism evidence="1 2">
    <name type="scientific">Plakobranchus ocellatus</name>
    <dbReference type="NCBI Taxonomy" id="259542"/>
    <lineage>
        <taxon>Eukaryota</taxon>
        <taxon>Metazoa</taxon>
        <taxon>Spiralia</taxon>
        <taxon>Lophotrochozoa</taxon>
        <taxon>Mollusca</taxon>
        <taxon>Gastropoda</taxon>
        <taxon>Heterobranchia</taxon>
        <taxon>Euthyneura</taxon>
        <taxon>Panpulmonata</taxon>
        <taxon>Sacoglossa</taxon>
        <taxon>Placobranchoidea</taxon>
        <taxon>Plakobranchidae</taxon>
        <taxon>Plakobranchus</taxon>
    </lineage>
</organism>
<sequence>MNSPVSVILIMYCGSVSRHVFPPYFVYKAEHLWPTWTEGGPPPARYNRSKSRWFDNFRATGLHHSFDPSKVLNKLPPCKNEPGTADTSSAAVSDAVPDVLSTMRRGMGRRKGEPTPKKRCEKINVILGKNVSFCPILIAFNHSYTHL</sequence>
<evidence type="ECO:0008006" key="3">
    <source>
        <dbReference type="Google" id="ProtNLM"/>
    </source>
</evidence>
<gene>
    <name evidence="1" type="ORF">PoB_000134200</name>
</gene>
<dbReference type="AlphaFoldDB" id="A0AAV3XWL6"/>
<accession>A0AAV3XWL6</accession>
<name>A0AAV3XWL6_9GAST</name>
<proteinExistence type="predicted"/>